<evidence type="ECO:0000313" key="6">
    <source>
        <dbReference type="EMBL" id="EIE27100.1"/>
    </source>
</evidence>
<dbReference type="EMBL" id="AGSI01000001">
    <property type="protein sequence ID" value="EIE27100.1"/>
    <property type="molecule type" value="Genomic_DNA"/>
</dbReference>
<evidence type="ECO:0000259" key="5">
    <source>
        <dbReference type="PROSITE" id="PS50865"/>
    </source>
</evidence>
<dbReference type="InterPro" id="IPR002893">
    <property type="entry name" value="Znf_MYND"/>
</dbReference>
<keyword evidence="3" id="KW-0862">Zinc</keyword>
<evidence type="ECO:0000256" key="4">
    <source>
        <dbReference type="PROSITE-ProRule" id="PRU00134"/>
    </source>
</evidence>
<accession>I0Z8Y1</accession>
<evidence type="ECO:0000256" key="2">
    <source>
        <dbReference type="ARBA" id="ARBA00022771"/>
    </source>
</evidence>
<dbReference type="eggNOG" id="ENOG502RZ3H">
    <property type="taxonomic scope" value="Eukaryota"/>
</dbReference>
<dbReference type="Gene3D" id="6.10.140.2220">
    <property type="match status" value="1"/>
</dbReference>
<dbReference type="Gene3D" id="1.10.220.160">
    <property type="match status" value="1"/>
</dbReference>
<dbReference type="GO" id="GO:0008270">
    <property type="term" value="F:zinc ion binding"/>
    <property type="evidence" value="ECO:0007669"/>
    <property type="project" value="UniProtKB-KW"/>
</dbReference>
<dbReference type="Proteomes" id="UP000007264">
    <property type="component" value="Unassembled WGS sequence"/>
</dbReference>
<comment type="caution">
    <text evidence="6">The sequence shown here is derived from an EMBL/GenBank/DDBJ whole genome shotgun (WGS) entry which is preliminary data.</text>
</comment>
<dbReference type="AlphaFoldDB" id="I0Z8Y1"/>
<keyword evidence="7" id="KW-1185">Reference proteome</keyword>
<dbReference type="KEGG" id="csl:COCSUDRAFT_38857"/>
<reference evidence="6 7" key="1">
    <citation type="journal article" date="2012" name="Genome Biol.">
        <title>The genome of the polar eukaryotic microalga coccomyxa subellipsoidea reveals traits of cold adaptation.</title>
        <authorList>
            <person name="Blanc G."/>
            <person name="Agarkova I."/>
            <person name="Grimwood J."/>
            <person name="Kuo A."/>
            <person name="Brueggeman A."/>
            <person name="Dunigan D."/>
            <person name="Gurnon J."/>
            <person name="Ladunga I."/>
            <person name="Lindquist E."/>
            <person name="Lucas S."/>
            <person name="Pangilinan J."/>
            <person name="Proschold T."/>
            <person name="Salamov A."/>
            <person name="Schmutz J."/>
            <person name="Weeks D."/>
            <person name="Yamada T."/>
            <person name="Claverie J.M."/>
            <person name="Grigoriev I."/>
            <person name="Van Etten J."/>
            <person name="Lomsadze A."/>
            <person name="Borodovsky M."/>
        </authorList>
    </citation>
    <scope>NUCLEOTIDE SEQUENCE [LARGE SCALE GENOMIC DNA]</scope>
    <source>
        <strain evidence="6 7">C-169</strain>
    </source>
</reference>
<feature type="domain" description="MYND-type" evidence="5">
    <location>
        <begin position="332"/>
        <end position="371"/>
    </location>
</feature>
<organism evidence="6 7">
    <name type="scientific">Coccomyxa subellipsoidea (strain C-169)</name>
    <name type="common">Green microalga</name>
    <dbReference type="NCBI Taxonomy" id="574566"/>
    <lineage>
        <taxon>Eukaryota</taxon>
        <taxon>Viridiplantae</taxon>
        <taxon>Chlorophyta</taxon>
        <taxon>core chlorophytes</taxon>
        <taxon>Trebouxiophyceae</taxon>
        <taxon>Trebouxiophyceae incertae sedis</taxon>
        <taxon>Coccomyxaceae</taxon>
        <taxon>Coccomyxa</taxon>
        <taxon>Coccomyxa subellipsoidea</taxon>
    </lineage>
</organism>
<dbReference type="GeneID" id="17045115"/>
<dbReference type="SUPFAM" id="SSF144232">
    <property type="entry name" value="HIT/MYND zinc finger-like"/>
    <property type="match status" value="1"/>
</dbReference>
<keyword evidence="1" id="KW-0479">Metal-binding</keyword>
<dbReference type="Pfam" id="PF01753">
    <property type="entry name" value="zf-MYND"/>
    <property type="match status" value="1"/>
</dbReference>
<dbReference type="RefSeq" id="XP_005651644.1">
    <property type="nucleotide sequence ID" value="XM_005651587.1"/>
</dbReference>
<dbReference type="PROSITE" id="PS50865">
    <property type="entry name" value="ZF_MYND_2"/>
    <property type="match status" value="1"/>
</dbReference>
<sequence>MHLSSLALKGFACCLQCLAIFFKIFHMLDTISPDIDDDVRTFFGMLGMTMIAERDFQSPDHYGDGQDYIVEEAARLTNLRKLLGILPVVYLFVGHMNFGGAASMLAIGLTSLKERRSKWDEKLQEQDLSADKVEEVFRLSMKQALEGLFRWADLNSDSTHAMAVEKVKNMDSMKELNPTAAWSCHDLGWHQWAVNEDPLQAMREVEPGMKAAEEEKDDFKANSLHWMYSRFMLLAGSRPGHTVTVSEFLAHVKKARKAKARLDSWGEYLCECPPGWLPLPKSMLASEEEYWCTLGAAARFREAIRNDPAFADTLLPAFTEEQLDKERNHIRCFSCQEESDRLLLCASCQQAKYCSKECQKKHWKKQHKMELYNLADWAHQDSICRRAQQVTTLLRLLGVLPSVWLYLDCGNAWDANAVALVALEALENGPRPWDAMLEQYDLSADIVEEVCRIAVNAAVDLVPGLRFAEEQKDDLKACPLQWMYCHMMLLTGSRCGHTITVSDFMEYVKKANKTKARLDSWGEFHCPNTGGWTPVRGKTLAGERSFWRSQGVAARFKEAIKRDPAFADTELPAFTEEQLDQERVRLRCCACQELHEKLLWCAGCLQCLVKLFQLCHMFETIFPRLDEETKAFLDSLSKSPFIHTEYTLPSGRELPDIYRQAKKAWLVCRQSGGSLFRIAVDVTMQMKLLPGLKAAEEQKDDLKACPLQWMYCHMMLLTGSRPDQVITVSDFLKHVKKAKKVKAHLDSWGEFRCKNSGGYTPVPSIPLASPLDFWCTLGIAAHFKDAIKRDPAFADTQLPAFTQQ</sequence>
<dbReference type="OrthoDB" id="420187at2759"/>
<gene>
    <name evidence="6" type="ORF">COCSUDRAFT_38857</name>
</gene>
<evidence type="ECO:0000256" key="1">
    <source>
        <dbReference type="ARBA" id="ARBA00022723"/>
    </source>
</evidence>
<evidence type="ECO:0000256" key="3">
    <source>
        <dbReference type="ARBA" id="ARBA00022833"/>
    </source>
</evidence>
<evidence type="ECO:0000313" key="7">
    <source>
        <dbReference type="Proteomes" id="UP000007264"/>
    </source>
</evidence>
<proteinExistence type="predicted"/>
<keyword evidence="2 4" id="KW-0863">Zinc-finger</keyword>
<name>I0Z8Y1_COCSC</name>
<protein>
    <recommendedName>
        <fullName evidence="5">MYND-type domain-containing protein</fullName>
    </recommendedName>
</protein>